<evidence type="ECO:0000313" key="3">
    <source>
        <dbReference type="Proteomes" id="UP001642360"/>
    </source>
</evidence>
<accession>A0ABC8TPE7</accession>
<dbReference type="InterPro" id="IPR054722">
    <property type="entry name" value="PolX-like_BBD"/>
</dbReference>
<keyword evidence="3" id="KW-1185">Reference proteome</keyword>
<dbReference type="AlphaFoldDB" id="A0ABC8TPE7"/>
<protein>
    <recommendedName>
        <fullName evidence="1">Retrovirus-related Pol polyprotein from transposon TNT 1-94-like beta-barrel domain-containing protein</fullName>
    </recommendedName>
</protein>
<sequence>MTCDRYRFSHLFPKCSKATITTANDVSSSVIRVGTIPLSSTLEIEDLLIVSSLNCNILSMNQLVKSHNCVALFFPTHCVFQNIHTREKIDSGRQMGGLYYLEDGFQH</sequence>
<dbReference type="Pfam" id="PF22936">
    <property type="entry name" value="Pol_BBD"/>
    <property type="match status" value="1"/>
</dbReference>
<dbReference type="EMBL" id="CAUOFW020005647">
    <property type="protein sequence ID" value="CAK9171069.1"/>
    <property type="molecule type" value="Genomic_DNA"/>
</dbReference>
<evidence type="ECO:0000259" key="1">
    <source>
        <dbReference type="Pfam" id="PF22936"/>
    </source>
</evidence>
<proteinExistence type="predicted"/>
<gene>
    <name evidence="2" type="ORF">ILEXP_LOCUS40600</name>
</gene>
<dbReference type="Proteomes" id="UP001642360">
    <property type="component" value="Unassembled WGS sequence"/>
</dbReference>
<evidence type="ECO:0000313" key="2">
    <source>
        <dbReference type="EMBL" id="CAK9171069.1"/>
    </source>
</evidence>
<comment type="caution">
    <text evidence="2">The sequence shown here is derived from an EMBL/GenBank/DDBJ whole genome shotgun (WGS) entry which is preliminary data.</text>
</comment>
<name>A0ABC8TPE7_9AQUA</name>
<organism evidence="2 3">
    <name type="scientific">Ilex paraguariensis</name>
    <name type="common">yerba mate</name>
    <dbReference type="NCBI Taxonomy" id="185542"/>
    <lineage>
        <taxon>Eukaryota</taxon>
        <taxon>Viridiplantae</taxon>
        <taxon>Streptophyta</taxon>
        <taxon>Embryophyta</taxon>
        <taxon>Tracheophyta</taxon>
        <taxon>Spermatophyta</taxon>
        <taxon>Magnoliopsida</taxon>
        <taxon>eudicotyledons</taxon>
        <taxon>Gunneridae</taxon>
        <taxon>Pentapetalae</taxon>
        <taxon>asterids</taxon>
        <taxon>campanulids</taxon>
        <taxon>Aquifoliales</taxon>
        <taxon>Aquifoliaceae</taxon>
        <taxon>Ilex</taxon>
    </lineage>
</organism>
<feature type="domain" description="Retrovirus-related Pol polyprotein from transposon TNT 1-94-like beta-barrel" evidence="1">
    <location>
        <begin position="1"/>
        <end position="66"/>
    </location>
</feature>
<reference evidence="2 3" key="1">
    <citation type="submission" date="2024-02" db="EMBL/GenBank/DDBJ databases">
        <authorList>
            <person name="Vignale AGUSTIN F."/>
            <person name="Sosa J E."/>
            <person name="Modenutti C."/>
        </authorList>
    </citation>
    <scope>NUCLEOTIDE SEQUENCE [LARGE SCALE GENOMIC DNA]</scope>
</reference>